<keyword evidence="3" id="KW-0479">Metal-binding</keyword>
<dbReference type="InterPro" id="IPR006935">
    <property type="entry name" value="Helicase/UvrB_N"/>
</dbReference>
<evidence type="ECO:0000259" key="9">
    <source>
        <dbReference type="PROSITE" id="PS51192"/>
    </source>
</evidence>
<keyword evidence="4" id="KW-0547">Nucleotide-binding</keyword>
<feature type="domain" description="HD Cas3-type" evidence="10">
    <location>
        <begin position="746"/>
        <end position="923"/>
    </location>
</feature>
<proteinExistence type="inferred from homology"/>
<keyword evidence="6" id="KW-0347">Helicase</keyword>
<dbReference type="SUPFAM" id="SSF52540">
    <property type="entry name" value="P-loop containing nucleoside triphosphate hydrolases"/>
    <property type="match status" value="1"/>
</dbReference>
<name>A0A2D2CXI9_METT3</name>
<evidence type="ECO:0000256" key="3">
    <source>
        <dbReference type="ARBA" id="ARBA00022723"/>
    </source>
</evidence>
<dbReference type="EMBL" id="CP023737">
    <property type="protein sequence ID" value="ATQ67462.1"/>
    <property type="molecule type" value="Genomic_DNA"/>
</dbReference>
<dbReference type="NCBIfam" id="TIGR02621">
    <property type="entry name" value="cas3_GSU0051"/>
    <property type="match status" value="1"/>
</dbReference>
<keyword evidence="5" id="KW-0378">Hydrolase</keyword>
<protein>
    <submittedName>
        <fullName evidence="11">Type I-U CRISPR-associated helicase/endonuclease Cas3</fullName>
    </submittedName>
</protein>
<evidence type="ECO:0000256" key="5">
    <source>
        <dbReference type="ARBA" id="ARBA00022801"/>
    </source>
</evidence>
<dbReference type="InterPro" id="IPR014001">
    <property type="entry name" value="Helicase_ATP-bd"/>
</dbReference>
<organism evidence="11 12">
    <name type="scientific">Methylosinus trichosporium (strain ATCC 35070 / NCIMB 11131 / UNIQEM 75 / OB3b)</name>
    <dbReference type="NCBI Taxonomy" id="595536"/>
    <lineage>
        <taxon>Bacteria</taxon>
        <taxon>Pseudomonadati</taxon>
        <taxon>Pseudomonadota</taxon>
        <taxon>Alphaproteobacteria</taxon>
        <taxon>Hyphomicrobiales</taxon>
        <taxon>Methylocystaceae</taxon>
        <taxon>Methylosinus</taxon>
    </lineage>
</organism>
<dbReference type="GO" id="GO:0046872">
    <property type="term" value="F:metal ion binding"/>
    <property type="evidence" value="ECO:0007669"/>
    <property type="project" value="UniProtKB-KW"/>
</dbReference>
<evidence type="ECO:0000256" key="6">
    <source>
        <dbReference type="ARBA" id="ARBA00022806"/>
    </source>
</evidence>
<evidence type="ECO:0000313" key="11">
    <source>
        <dbReference type="EMBL" id="ATQ67462.1"/>
    </source>
</evidence>
<dbReference type="GO" id="GO:0004519">
    <property type="term" value="F:endonuclease activity"/>
    <property type="evidence" value="ECO:0007669"/>
    <property type="project" value="UniProtKB-KW"/>
</dbReference>
<dbReference type="InterPro" id="IPR027417">
    <property type="entry name" value="P-loop_NTPase"/>
</dbReference>
<dbReference type="InterPro" id="IPR054712">
    <property type="entry name" value="Cas3-like_dom"/>
</dbReference>
<dbReference type="GO" id="GO:0004386">
    <property type="term" value="F:helicase activity"/>
    <property type="evidence" value="ECO:0007669"/>
    <property type="project" value="UniProtKB-KW"/>
</dbReference>
<keyword evidence="11" id="KW-0540">Nuclease</keyword>
<dbReference type="Proteomes" id="UP000230709">
    <property type="component" value="Chromosome"/>
</dbReference>
<reference evidence="12" key="1">
    <citation type="submission" date="2017-10" db="EMBL/GenBank/DDBJ databases">
        <title>Completed PacBio SMRT sequence of Methylosinus trichosporium OB3b reveals presence of a third large plasmid.</title>
        <authorList>
            <person name="Charles T.C."/>
            <person name="Lynch M.D.J."/>
            <person name="Heil J.R."/>
            <person name="Cheng J."/>
        </authorList>
    </citation>
    <scope>NUCLEOTIDE SEQUENCE [LARGE SCALE GENOMIC DNA]</scope>
    <source>
        <strain evidence="12">OB3b</strain>
    </source>
</reference>
<dbReference type="GO" id="GO:0051607">
    <property type="term" value="P:defense response to virus"/>
    <property type="evidence" value="ECO:0007669"/>
    <property type="project" value="UniProtKB-KW"/>
</dbReference>
<keyword evidence="7" id="KW-0067">ATP-binding</keyword>
<dbReference type="GO" id="GO:0003677">
    <property type="term" value="F:DNA binding"/>
    <property type="evidence" value="ECO:0007669"/>
    <property type="project" value="InterPro"/>
</dbReference>
<dbReference type="InterPro" id="IPR001650">
    <property type="entry name" value="Helicase_C-like"/>
</dbReference>
<comment type="similarity">
    <text evidence="1">In the N-terminal section; belongs to the CRISPR-associated nuclease Cas3-HD family.</text>
</comment>
<dbReference type="PROSITE" id="PS51643">
    <property type="entry name" value="HD_CAS3"/>
    <property type="match status" value="1"/>
</dbReference>
<evidence type="ECO:0000256" key="7">
    <source>
        <dbReference type="ARBA" id="ARBA00022840"/>
    </source>
</evidence>
<evidence type="ECO:0000259" key="10">
    <source>
        <dbReference type="PROSITE" id="PS51643"/>
    </source>
</evidence>
<evidence type="ECO:0000313" key="12">
    <source>
        <dbReference type="Proteomes" id="UP000230709"/>
    </source>
</evidence>
<dbReference type="InterPro" id="IPR013444">
    <property type="entry name" value="Helicase_Cas3_CRISPR-ass_Anaes"/>
</dbReference>
<accession>A0A2D2CXI9</accession>
<dbReference type="SMART" id="SM00490">
    <property type="entry name" value="HELICc"/>
    <property type="match status" value="1"/>
</dbReference>
<dbReference type="InterPro" id="IPR038257">
    <property type="entry name" value="CRISPR-assoc_Cas3_HD_sf"/>
</dbReference>
<dbReference type="Gene3D" id="3.40.50.300">
    <property type="entry name" value="P-loop containing nucleotide triphosphate hydrolases"/>
    <property type="match status" value="2"/>
</dbReference>
<dbReference type="InterPro" id="IPR006483">
    <property type="entry name" value="CRISPR-assoc_Cas3_HD"/>
</dbReference>
<evidence type="ECO:0000256" key="8">
    <source>
        <dbReference type="ARBA" id="ARBA00023118"/>
    </source>
</evidence>
<dbReference type="SMART" id="SM00487">
    <property type="entry name" value="DEXDc"/>
    <property type="match status" value="1"/>
</dbReference>
<evidence type="ECO:0000256" key="1">
    <source>
        <dbReference type="ARBA" id="ARBA00006847"/>
    </source>
</evidence>
<sequence length="937" mass="104215">MNHQRALLDLGHLSRSNVRAFSRSLQPSGFLMSFEANFHTLTGHSPFSWQRRLYDDFFAHGKTPSAVDVPTGLGKTSVMALWLIARAHGAPLPRRLVYVVDRRAVVDQATREAEKLRDNLASDEAAALREGLRLGNGRLPISTLRGQFADNRAWLDDPTAPAIVVGTVDMIGSRLLFEGYGVSRKMRPYHAGFLGVDTLVLLDEAHLVPPFAHLLRAIETDAALWPKDEDDARLVRRLVLLPLSATLRADARRLDRAPFTLEDEREDKAVQKRLRAAKRLVFRELAADPDGQLAQAAFDLATKEPARVVVFCDRREKKKGEPSADGVREALGKLAKKAEAAAPEIETLTGGRRMREREATEKRLTELGFIGARGETKPAVLVATSAGEVGVDLDADHMISDLVAFERMAQRLGRVNRRGERASSEVLVFCHADEPAPKNPKEPTAEEERARLPFRAREALEYLPKLGDGFDASPGALRVLARQSTDRVTKATTPEPLRPALTRALVDAWSLTSLETHEGRPEIAPWLRGWIEEEEPQTTLLWRRWLPVRRAVGEDKPRDPRRYAAEVDKFFEVAPPHASELLEAETRRVLDWLRARATATQNVRRKDDDDLPADNDIVCFALGGRDGFTAYSLSELAKPRDKRQMEALERDIIGHTLVLDARLRGLSDFGALGKDADTPIICADDDSEWSEIIGFRVRAQTGDDDGATTRPRDYRFPKMVDGDGEARESLVVEPLGGGGGEDARSIRTTPQTLDVHQACVETTAHAIAAALALPPHYSEALSLAGRLHDEGKRADRWQRAFNAARDRRDFGLDSELAKTRGPIHQPTLDGYRHEFGSLGRAETDETIRLLSEEHRDLVLHLVAAHHGRARPVIETRGCDDGPPSVLEERARRVALRFARLQKRWGPWGLAWWEALLRAADQKASRENEAGGGDASAR</sequence>
<dbReference type="KEGG" id="mtw:CQW49_05800"/>
<dbReference type="Pfam" id="PF22590">
    <property type="entry name" value="Cas3-like_C_2"/>
    <property type="match status" value="1"/>
</dbReference>
<keyword evidence="11" id="KW-0255">Endonuclease</keyword>
<dbReference type="Gene3D" id="1.10.3210.30">
    <property type="match status" value="1"/>
</dbReference>
<evidence type="ECO:0000256" key="4">
    <source>
        <dbReference type="ARBA" id="ARBA00022741"/>
    </source>
</evidence>
<dbReference type="Pfam" id="PF04851">
    <property type="entry name" value="ResIII"/>
    <property type="match status" value="1"/>
</dbReference>
<gene>
    <name evidence="11" type="primary">cas3u</name>
    <name evidence="11" type="ORF">CQW49_05800</name>
</gene>
<keyword evidence="12" id="KW-1185">Reference proteome</keyword>
<evidence type="ECO:0000256" key="2">
    <source>
        <dbReference type="ARBA" id="ARBA00009046"/>
    </source>
</evidence>
<dbReference type="GO" id="GO:0005524">
    <property type="term" value="F:ATP binding"/>
    <property type="evidence" value="ECO:0007669"/>
    <property type="project" value="UniProtKB-KW"/>
</dbReference>
<dbReference type="STRING" id="595536.GCA_000178815_03998"/>
<comment type="similarity">
    <text evidence="2">In the central section; belongs to the CRISPR-associated helicase Cas3 family.</text>
</comment>
<feature type="domain" description="Helicase ATP-binding" evidence="9">
    <location>
        <begin position="56"/>
        <end position="265"/>
    </location>
</feature>
<dbReference type="PROSITE" id="PS51192">
    <property type="entry name" value="HELICASE_ATP_BIND_1"/>
    <property type="match status" value="1"/>
</dbReference>
<dbReference type="GO" id="GO:0016787">
    <property type="term" value="F:hydrolase activity"/>
    <property type="evidence" value="ECO:0007669"/>
    <property type="project" value="UniProtKB-KW"/>
</dbReference>
<keyword evidence="8" id="KW-0051">Antiviral defense</keyword>
<dbReference type="AlphaFoldDB" id="A0A2D2CXI9"/>